<name>A0A1R0XER7_9BACL</name>
<dbReference type="Proteomes" id="UP000187465">
    <property type="component" value="Unassembled WGS sequence"/>
</dbReference>
<dbReference type="RefSeq" id="WP_076178976.1">
    <property type="nucleotide sequence ID" value="NZ_MKQP01000011.1"/>
</dbReference>
<protein>
    <recommendedName>
        <fullName evidence="3">Homeodomain phBC6A51-type domain-containing protein</fullName>
    </recommendedName>
</protein>
<dbReference type="Gene3D" id="1.10.10.60">
    <property type="entry name" value="Homeodomain-like"/>
    <property type="match status" value="1"/>
</dbReference>
<gene>
    <name evidence="1" type="ORF">BJP51_12350</name>
</gene>
<evidence type="ECO:0000313" key="1">
    <source>
        <dbReference type="EMBL" id="OMD33569.1"/>
    </source>
</evidence>
<dbReference type="AlphaFoldDB" id="A0A1R0XER7"/>
<accession>A0A1R0XER7</accession>
<evidence type="ECO:0000313" key="2">
    <source>
        <dbReference type="Proteomes" id="UP000187465"/>
    </source>
</evidence>
<comment type="caution">
    <text evidence="1">The sequence shown here is derived from an EMBL/GenBank/DDBJ whole genome shotgun (WGS) entry which is preliminary data.</text>
</comment>
<dbReference type="EMBL" id="MKQP01000011">
    <property type="protein sequence ID" value="OMD33569.1"/>
    <property type="molecule type" value="Genomic_DNA"/>
</dbReference>
<sequence length="133" mass="15065">MALKRLEAHHLIALNYLALPRRGGLTMEQIGEAASVSRQSIYDWLKDPLFERELKRQIARNTLDRIPEVVDAMADAAIRDGNAAAAKLLLNMNDMLTERVDVTKTDVTGMERDELDRKIAEYRARRDTGNSDV</sequence>
<organism evidence="1 2">
    <name type="scientific">Paenibacillus odorifer</name>
    <dbReference type="NCBI Taxonomy" id="189426"/>
    <lineage>
        <taxon>Bacteria</taxon>
        <taxon>Bacillati</taxon>
        <taxon>Bacillota</taxon>
        <taxon>Bacilli</taxon>
        <taxon>Bacillales</taxon>
        <taxon>Paenibacillaceae</taxon>
        <taxon>Paenibacillus</taxon>
    </lineage>
</organism>
<reference evidence="1 2" key="1">
    <citation type="submission" date="2016-10" db="EMBL/GenBank/DDBJ databases">
        <title>Paenibacillus species isolates.</title>
        <authorList>
            <person name="Beno S.M."/>
        </authorList>
    </citation>
    <scope>NUCLEOTIDE SEQUENCE [LARGE SCALE GENOMIC DNA]</scope>
    <source>
        <strain evidence="1 2">FSL H7-0604</strain>
    </source>
</reference>
<evidence type="ECO:0008006" key="3">
    <source>
        <dbReference type="Google" id="ProtNLM"/>
    </source>
</evidence>
<proteinExistence type="predicted"/>